<gene>
    <name evidence="5" type="ORF">DmAi_13480</name>
</gene>
<evidence type="ECO:0000313" key="6">
    <source>
        <dbReference type="Proteomes" id="UP000548726"/>
    </source>
</evidence>
<feature type="region of interest" description="Disordered" evidence="4">
    <location>
        <begin position="70"/>
        <end position="96"/>
    </location>
</feature>
<reference evidence="5 6" key="1">
    <citation type="journal article" date="2020" name="Cell Rep.">
        <title>Local necrotic cells trigger systemic immune activation via gut microbiome dysbiosis in Drosophila.</title>
        <authorList>
            <person name="Kosakamoto H."/>
            <person name="Yamauchi T."/>
            <person name="Akuzawa-Tokita Y."/>
            <person name="Nishimura K."/>
            <person name="Soga T."/>
            <person name="Murakami T."/>
            <person name="Mori H."/>
            <person name="Yamamoto K."/>
            <person name="Miyazaki R."/>
            <person name="Koto A."/>
            <person name="Miura M."/>
            <person name="Obata F."/>
        </authorList>
    </citation>
    <scope>NUCLEOTIDE SEQUENCE [LARGE SCALE GENOMIC DNA]</scope>
    <source>
        <strain evidence="5 6">Ai</strain>
    </source>
</reference>
<dbReference type="PANTHER" id="PTHR44858">
    <property type="entry name" value="TETRATRICOPEPTIDE REPEAT PROTEIN 6"/>
    <property type="match status" value="1"/>
</dbReference>
<evidence type="ECO:0000256" key="4">
    <source>
        <dbReference type="SAM" id="MobiDB-lite"/>
    </source>
</evidence>
<dbReference type="PROSITE" id="PS50005">
    <property type="entry name" value="TPR"/>
    <property type="match status" value="2"/>
</dbReference>
<feature type="region of interest" description="Disordered" evidence="4">
    <location>
        <begin position="644"/>
        <end position="663"/>
    </location>
</feature>
<feature type="repeat" description="TPR" evidence="3">
    <location>
        <begin position="485"/>
        <end position="518"/>
    </location>
</feature>
<dbReference type="Gene3D" id="1.25.40.10">
    <property type="entry name" value="Tetratricopeptide repeat domain"/>
    <property type="match status" value="2"/>
</dbReference>
<accession>A0A6V8I6V1</accession>
<feature type="repeat" description="TPR" evidence="3">
    <location>
        <begin position="588"/>
        <end position="621"/>
    </location>
</feature>
<proteinExistence type="predicted"/>
<name>A0A6V8I6V1_9PROT</name>
<evidence type="ECO:0000256" key="1">
    <source>
        <dbReference type="ARBA" id="ARBA00022737"/>
    </source>
</evidence>
<keyword evidence="6" id="KW-1185">Reference proteome</keyword>
<dbReference type="SMART" id="SM00028">
    <property type="entry name" value="TPR"/>
    <property type="match status" value="4"/>
</dbReference>
<evidence type="ECO:0000256" key="2">
    <source>
        <dbReference type="ARBA" id="ARBA00022803"/>
    </source>
</evidence>
<dbReference type="Proteomes" id="UP000548726">
    <property type="component" value="Unassembled WGS sequence"/>
</dbReference>
<dbReference type="Pfam" id="PF13432">
    <property type="entry name" value="TPR_16"/>
    <property type="match status" value="2"/>
</dbReference>
<evidence type="ECO:0000256" key="3">
    <source>
        <dbReference type="PROSITE-ProRule" id="PRU00339"/>
    </source>
</evidence>
<dbReference type="InterPro" id="IPR011990">
    <property type="entry name" value="TPR-like_helical_dom_sf"/>
</dbReference>
<dbReference type="SUPFAM" id="SSF48452">
    <property type="entry name" value="TPR-like"/>
    <property type="match status" value="3"/>
</dbReference>
<protein>
    <submittedName>
        <fullName evidence="5">Uncharacterized protein</fullName>
    </submittedName>
</protein>
<dbReference type="EMBL" id="BLJP01000003">
    <property type="protein sequence ID" value="GFE93289.1"/>
    <property type="molecule type" value="Genomic_DNA"/>
</dbReference>
<evidence type="ECO:0000313" key="5">
    <source>
        <dbReference type="EMBL" id="GFE93289.1"/>
    </source>
</evidence>
<dbReference type="PANTHER" id="PTHR44858:SF1">
    <property type="entry name" value="UDP-N-ACETYLGLUCOSAMINE--PEPTIDE N-ACETYLGLUCOSAMINYLTRANSFERASE SPINDLY-RELATED"/>
    <property type="match status" value="1"/>
</dbReference>
<sequence length="663" mass="70366">MAVGRGQGREVSAVHVMSPQSLTERGVSNGLLGPLPLLDRVIMLFCRLLPTVFLLLSASVLTPCASAAVPKGAETSQTPVPEKAPDHPLQTKNEAGESLGHVDSGAFLTAVVATHKGDDLDAARAFRAAAAADPTNKDLLKQAFIRSVLAGDPEAVPLARLTARQPEGQSIISSLVLGNDAVTRANWAEASRFYQQAGADPMAHLILPLLQAWCQQGQGHADEAIASLTHIQGSVLVPFYTLHAAMIAQTAGQAAKAGELFAQAAKIMPGYDLLLTRSQAAWLWSQGQQDKARSLIRGMIQADPVLALAGAQLQATIGHAPVTSAQAGIARAYVLTAFLLRQQGRQQGQAVRPGPTDHQFDEASRLMLGFALGLDPHLAEARLMLSEIQDAEGHQTAARETLLRIPQTDPLYPVAAFRLALVDGSTGHLDEAQIILTHLVQDTGGQGLAVRALGNTLSARKDWKGAIAAYNQAVTQATASKTLDWSLLFLRAVAYHESGDWPRAKADLQQALKLAPDEPLLLNFLGYSMVERKENLTEAAALLRRAADLDPKDAAIRDSLGWVQVELGDLAGGTALLEHAAEQTPEDPEVNYHLGEAYWRAGRRTEAVDQWNVALGLHPEPADEALIRAALARAVVAGVIKATPQSAPPAESGPAPTGGKHTP</sequence>
<keyword evidence="2 3" id="KW-0802">TPR repeat</keyword>
<organism evidence="5 6">
    <name type="scientific">Acetobacter persici</name>
    <dbReference type="NCBI Taxonomy" id="1076596"/>
    <lineage>
        <taxon>Bacteria</taxon>
        <taxon>Pseudomonadati</taxon>
        <taxon>Pseudomonadota</taxon>
        <taxon>Alphaproteobacteria</taxon>
        <taxon>Acetobacterales</taxon>
        <taxon>Acetobacteraceae</taxon>
        <taxon>Acetobacter</taxon>
    </lineage>
</organism>
<keyword evidence="1" id="KW-0677">Repeat</keyword>
<dbReference type="AlphaFoldDB" id="A0A6V8I6V1"/>
<dbReference type="InterPro" id="IPR050498">
    <property type="entry name" value="Ycf3"/>
</dbReference>
<comment type="caution">
    <text evidence="5">The sequence shown here is derived from an EMBL/GenBank/DDBJ whole genome shotgun (WGS) entry which is preliminary data.</text>
</comment>
<dbReference type="InterPro" id="IPR019734">
    <property type="entry name" value="TPR_rpt"/>
</dbReference>